<dbReference type="GO" id="GO:0035312">
    <property type="term" value="F:5'-3' DNA exonuclease activity"/>
    <property type="evidence" value="ECO:0007669"/>
    <property type="project" value="TreeGrafter"/>
</dbReference>
<evidence type="ECO:0000313" key="2">
    <source>
        <dbReference type="EMBL" id="SUA50133.1"/>
    </source>
</evidence>
<dbReference type="SUPFAM" id="SSF89550">
    <property type="entry name" value="PHP domain-like"/>
    <property type="match status" value="1"/>
</dbReference>
<evidence type="ECO:0000313" key="3">
    <source>
        <dbReference type="Proteomes" id="UP000254603"/>
    </source>
</evidence>
<protein>
    <submittedName>
        <fullName evidence="2">Histidinol phosphatase and related hydrolases of the PHP family</fullName>
    </submittedName>
</protein>
<dbReference type="GO" id="GO:0004534">
    <property type="term" value="F:5'-3' RNA exonuclease activity"/>
    <property type="evidence" value="ECO:0007669"/>
    <property type="project" value="TreeGrafter"/>
</dbReference>
<organism evidence="2 3">
    <name type="scientific">Oligella ureolytica</name>
    <dbReference type="NCBI Taxonomy" id="90244"/>
    <lineage>
        <taxon>Bacteria</taxon>
        <taxon>Pseudomonadati</taxon>
        <taxon>Pseudomonadota</taxon>
        <taxon>Betaproteobacteria</taxon>
        <taxon>Burkholderiales</taxon>
        <taxon>Alcaligenaceae</taxon>
        <taxon>Oligella</taxon>
    </lineage>
</organism>
<accession>A0A378XBC5</accession>
<dbReference type="PANTHER" id="PTHR42924:SF3">
    <property type="entry name" value="POLYMERASE_HISTIDINOL PHOSPHATASE N-TERMINAL DOMAIN-CONTAINING PROTEIN"/>
    <property type="match status" value="1"/>
</dbReference>
<dbReference type="EMBL" id="UGSB01000001">
    <property type="protein sequence ID" value="SUA50133.1"/>
    <property type="molecule type" value="Genomic_DNA"/>
</dbReference>
<reference evidence="2 3" key="1">
    <citation type="submission" date="2018-06" db="EMBL/GenBank/DDBJ databases">
        <authorList>
            <consortium name="Pathogen Informatics"/>
            <person name="Doyle S."/>
        </authorList>
    </citation>
    <scope>NUCLEOTIDE SEQUENCE [LARGE SCALE GENOMIC DNA]</scope>
    <source>
        <strain evidence="2 3">NCTC11997</strain>
    </source>
</reference>
<dbReference type="Gene3D" id="3.20.20.140">
    <property type="entry name" value="Metal-dependent hydrolases"/>
    <property type="match status" value="1"/>
</dbReference>
<dbReference type="RefSeq" id="WP_018574570.1">
    <property type="nucleotide sequence ID" value="NZ_CP065725.1"/>
</dbReference>
<dbReference type="CDD" id="cd07438">
    <property type="entry name" value="PHP_HisPPase_AMP"/>
    <property type="match status" value="1"/>
</dbReference>
<sequence>MKNNNFIPVDLHCHSTVSDGVLRPEEVAKRAHHNGVRLWSLTDHDETGGQAIAKKTAEELGMDYITGVEISVTWQDRTLHMVGLNFDPANKTLNEGLAGIRANRDSRSYKIAEKFDALGIPGTFEGALRFADNPELVSRSHFARYLVDAGYCQTMQEVFDRYLNDQGPANVSMQWASLPDAVEWIRDAGGVSVIAHPGRYKYTRSQFVDLWRTFKLLGGAGIEVVTSSHKPDQYYHYADVCRQYGFFASAGSDFHSPQESRLDLGHLPALPSGVRPIWHHLGYTNY</sequence>
<dbReference type="AlphaFoldDB" id="A0A378XBC5"/>
<dbReference type="Gene3D" id="1.10.150.650">
    <property type="match status" value="1"/>
</dbReference>
<dbReference type="InterPro" id="IPR052018">
    <property type="entry name" value="PHP_domain"/>
</dbReference>
<dbReference type="InterPro" id="IPR016195">
    <property type="entry name" value="Pol/histidinol_Pase-like"/>
</dbReference>
<dbReference type="PANTHER" id="PTHR42924">
    <property type="entry name" value="EXONUCLEASE"/>
    <property type="match status" value="1"/>
</dbReference>
<evidence type="ECO:0000259" key="1">
    <source>
        <dbReference type="SMART" id="SM00481"/>
    </source>
</evidence>
<dbReference type="Pfam" id="PF02811">
    <property type="entry name" value="PHP"/>
    <property type="match status" value="1"/>
</dbReference>
<proteinExistence type="predicted"/>
<feature type="domain" description="Polymerase/histidinol phosphatase N-terminal" evidence="1">
    <location>
        <begin position="9"/>
        <end position="74"/>
    </location>
</feature>
<dbReference type="Proteomes" id="UP000254603">
    <property type="component" value="Unassembled WGS sequence"/>
</dbReference>
<dbReference type="SMART" id="SM00481">
    <property type="entry name" value="POLIIIAc"/>
    <property type="match status" value="1"/>
</dbReference>
<gene>
    <name evidence="2" type="ORF">NCTC11997_00049</name>
</gene>
<name>A0A378XBC5_9BURK</name>
<keyword evidence="2" id="KW-0378">Hydrolase</keyword>
<dbReference type="InterPro" id="IPR003141">
    <property type="entry name" value="Pol/His_phosphatase_N"/>
</dbReference>
<dbReference type="STRING" id="1122619.GCA_000373745_01387"/>
<dbReference type="InterPro" id="IPR004013">
    <property type="entry name" value="PHP_dom"/>
</dbReference>